<dbReference type="STRING" id="112248.SAMN05444392_11371"/>
<dbReference type="PANTHER" id="PTHR37816">
    <property type="entry name" value="YALI0E33011P"/>
    <property type="match status" value="1"/>
</dbReference>
<evidence type="ECO:0000313" key="1">
    <source>
        <dbReference type="EMBL" id="SHF28787.1"/>
    </source>
</evidence>
<sequence>MNITFGAVKSGGYKIKKICIIGLSGTGKSTLAMKLGAVLKIKVYHLDALYWKPGWVQSTMDELMDKQKEILKKECWIIDGNYSDTWSNRLDEADLIIYLDIPRCLRMYRLLKDT</sequence>
<evidence type="ECO:0000313" key="2">
    <source>
        <dbReference type="Proteomes" id="UP000184476"/>
    </source>
</evidence>
<accession>A0A1M5AF66</accession>
<evidence type="ECO:0008006" key="3">
    <source>
        <dbReference type="Google" id="ProtNLM"/>
    </source>
</evidence>
<dbReference type="PANTHER" id="PTHR37816:SF3">
    <property type="entry name" value="MODULATES DNA TOPOLOGY"/>
    <property type="match status" value="1"/>
</dbReference>
<proteinExistence type="predicted"/>
<reference evidence="1 2" key="1">
    <citation type="submission" date="2016-11" db="EMBL/GenBank/DDBJ databases">
        <authorList>
            <person name="Jaros S."/>
            <person name="Januszkiewicz K."/>
            <person name="Wedrychowicz H."/>
        </authorList>
    </citation>
    <scope>NUCLEOTIDE SEQUENCE [LARGE SCALE GENOMIC DNA]</scope>
    <source>
        <strain evidence="1 2">DSM 44666</strain>
    </source>
</reference>
<dbReference type="AlphaFoldDB" id="A0A1M5AF66"/>
<keyword evidence="2" id="KW-1185">Reference proteome</keyword>
<dbReference type="InterPro" id="IPR027417">
    <property type="entry name" value="P-loop_NTPase"/>
</dbReference>
<dbReference type="EMBL" id="FQVL01000013">
    <property type="protein sequence ID" value="SHF28787.1"/>
    <property type="molecule type" value="Genomic_DNA"/>
</dbReference>
<dbReference type="RefSeq" id="WP_084731710.1">
    <property type="nucleotide sequence ID" value="NZ_FQVL01000013.1"/>
</dbReference>
<dbReference type="Proteomes" id="UP000184476">
    <property type="component" value="Unassembled WGS sequence"/>
</dbReference>
<dbReference type="Gene3D" id="3.40.50.300">
    <property type="entry name" value="P-loop containing nucleotide triphosphate hydrolases"/>
    <property type="match status" value="1"/>
</dbReference>
<dbReference type="OrthoDB" id="1201990at2"/>
<name>A0A1M5AF66_9BACL</name>
<protein>
    <recommendedName>
        <fullName evidence="3">AAA domain-containing protein</fullName>
    </recommendedName>
</protein>
<gene>
    <name evidence="1" type="ORF">SAMN05444392_11371</name>
</gene>
<dbReference type="InterPro" id="IPR052922">
    <property type="entry name" value="Cytidylate_Kinase-2"/>
</dbReference>
<organism evidence="1 2">
    <name type="scientific">Seinonella peptonophila</name>
    <dbReference type="NCBI Taxonomy" id="112248"/>
    <lineage>
        <taxon>Bacteria</taxon>
        <taxon>Bacillati</taxon>
        <taxon>Bacillota</taxon>
        <taxon>Bacilli</taxon>
        <taxon>Bacillales</taxon>
        <taxon>Thermoactinomycetaceae</taxon>
        <taxon>Seinonella</taxon>
    </lineage>
</organism>
<dbReference type="SUPFAM" id="SSF52540">
    <property type="entry name" value="P-loop containing nucleoside triphosphate hydrolases"/>
    <property type="match status" value="1"/>
</dbReference>